<dbReference type="GO" id="GO:0016491">
    <property type="term" value="F:oxidoreductase activity"/>
    <property type="evidence" value="ECO:0007669"/>
    <property type="project" value="UniProtKB-KW"/>
</dbReference>
<evidence type="ECO:0000313" key="4">
    <source>
        <dbReference type="Proteomes" id="UP001165580"/>
    </source>
</evidence>
<dbReference type="Gene3D" id="3.20.10.10">
    <property type="entry name" value="D-amino Acid Aminotransferase, subunit A, domain 2"/>
    <property type="match status" value="1"/>
</dbReference>
<dbReference type="RefSeq" id="WP_259486701.1">
    <property type="nucleotide sequence ID" value="NZ_JANTEZ010000004.1"/>
</dbReference>
<comment type="caution">
    <text evidence="3">The sequence shown here is derived from an EMBL/GenBank/DDBJ whole genome shotgun (WGS) entry which is preliminary data.</text>
</comment>
<dbReference type="Pfam" id="PF01063">
    <property type="entry name" value="Aminotran_4"/>
    <property type="match status" value="1"/>
</dbReference>
<keyword evidence="3" id="KW-0560">Oxidoreductase</keyword>
<dbReference type="GO" id="GO:0008696">
    <property type="term" value="F:4-amino-4-deoxychorismate lyase activity"/>
    <property type="evidence" value="ECO:0007669"/>
    <property type="project" value="UniProtKB-EC"/>
</dbReference>
<dbReference type="InterPro" id="IPR036038">
    <property type="entry name" value="Aminotransferase-like"/>
</dbReference>
<accession>A0ABT2GG92</accession>
<dbReference type="PANTHER" id="PTHR42743:SF11">
    <property type="entry name" value="AMINODEOXYCHORISMATE LYASE"/>
    <property type="match status" value="1"/>
</dbReference>
<dbReference type="Gene3D" id="3.30.470.10">
    <property type="match status" value="1"/>
</dbReference>
<protein>
    <submittedName>
        <fullName evidence="3">Aminodeoxychorismate lyase</fullName>
        <ecNumber evidence="3">4.1.3.38</ecNumber>
    </submittedName>
</protein>
<dbReference type="NCBIfam" id="NF005886">
    <property type="entry name" value="PRK07849.1-1"/>
    <property type="match status" value="1"/>
</dbReference>
<dbReference type="Proteomes" id="UP001165580">
    <property type="component" value="Unassembled WGS sequence"/>
</dbReference>
<dbReference type="PANTHER" id="PTHR42743">
    <property type="entry name" value="AMINO-ACID AMINOTRANSFERASE"/>
    <property type="match status" value="1"/>
</dbReference>
<keyword evidence="4" id="KW-1185">Reference proteome</keyword>
<dbReference type="InterPro" id="IPR043132">
    <property type="entry name" value="BCAT-like_C"/>
</dbReference>
<feature type="region of interest" description="Disordered" evidence="2">
    <location>
        <begin position="14"/>
        <end position="39"/>
    </location>
</feature>
<dbReference type="InterPro" id="IPR001544">
    <property type="entry name" value="Aminotrans_IV"/>
</dbReference>
<sequence>MSVPVLILVTRPVVGEPAGSSGSPGRPSESTDARPAPFVQADPTLPHLSVLDLGVTRGDGEFETVMVSQGAAPAIDAHLDRFAASARLLDLPEPDRAVWRAAFDAAVAAHPPVELLAVKLVLTRGIEGKDTPTGWIVAQPGRDFSRERVEGVRVVTLDRGYRHDVATTSPWLLQGAKTLSYAVNTAAIREAKRRGADDVIFTSSDGFVLEAPTASVLLREGDRFVTPSAELGILPGTTQRRAFALLEELGYETGAKRLRSSELGRADALWLVSSIRRAVPVVELDGVAKCVDRELTARLNEYLGEH</sequence>
<feature type="compositionally biased region" description="Low complexity" evidence="2">
    <location>
        <begin position="14"/>
        <end position="30"/>
    </location>
</feature>
<organism evidence="3 4">
    <name type="scientific">Herbiconiux gentiana</name>
    <dbReference type="NCBI Taxonomy" id="2970912"/>
    <lineage>
        <taxon>Bacteria</taxon>
        <taxon>Bacillati</taxon>
        <taxon>Actinomycetota</taxon>
        <taxon>Actinomycetes</taxon>
        <taxon>Micrococcales</taxon>
        <taxon>Microbacteriaceae</taxon>
        <taxon>Herbiconiux</taxon>
    </lineage>
</organism>
<dbReference type="InterPro" id="IPR050571">
    <property type="entry name" value="Class-IV_PLP-Dep_Aminotrnsfr"/>
</dbReference>
<keyword evidence="3" id="KW-0456">Lyase</keyword>
<gene>
    <name evidence="3" type="ORF">NVV95_11595</name>
</gene>
<reference evidence="3" key="1">
    <citation type="submission" date="2022-08" db="EMBL/GenBank/DDBJ databases">
        <authorList>
            <person name="Deng Y."/>
            <person name="Han X.-F."/>
            <person name="Zhang Y.-Q."/>
        </authorList>
    </citation>
    <scope>NUCLEOTIDE SEQUENCE</scope>
    <source>
        <strain evidence="3">CPCC 205716</strain>
    </source>
</reference>
<dbReference type="EMBL" id="JANTEZ010000004">
    <property type="protein sequence ID" value="MCS5715193.1"/>
    <property type="molecule type" value="Genomic_DNA"/>
</dbReference>
<proteinExistence type="inferred from homology"/>
<dbReference type="InterPro" id="IPR043131">
    <property type="entry name" value="BCAT-like_N"/>
</dbReference>
<dbReference type="EC" id="4.1.3.38" evidence="3"/>
<name>A0ABT2GG92_9MICO</name>
<comment type="similarity">
    <text evidence="1">Belongs to the class-IV pyridoxal-phosphate-dependent aminotransferase family.</text>
</comment>
<evidence type="ECO:0000256" key="2">
    <source>
        <dbReference type="SAM" id="MobiDB-lite"/>
    </source>
</evidence>
<evidence type="ECO:0000256" key="1">
    <source>
        <dbReference type="ARBA" id="ARBA00009320"/>
    </source>
</evidence>
<evidence type="ECO:0000313" key="3">
    <source>
        <dbReference type="EMBL" id="MCS5715193.1"/>
    </source>
</evidence>
<dbReference type="SUPFAM" id="SSF56752">
    <property type="entry name" value="D-aminoacid aminotransferase-like PLP-dependent enzymes"/>
    <property type="match status" value="1"/>
</dbReference>